<evidence type="ECO:0000313" key="2">
    <source>
        <dbReference type="Proteomes" id="UP001162992"/>
    </source>
</evidence>
<dbReference type="Proteomes" id="UP001162992">
    <property type="component" value="Chromosome 20"/>
</dbReference>
<sequence length="319" mass="35343">MDSGSEDRVTPLTRTEQAHHKYRQGQYQDALQLYSDALSIATLSAHRIALYSNRAACYLKLQRFKEAAEECSAILELDYNHKGALMLRAQTLVALKDYHSALFDVNRLLTLNPTSEVYREFQGRLRTQLALAPIPEAENESLPPESPRVDRKIPSFETTTVSQLSKNVTHNFSSTDRSRAAQPKGGTATPRSPKSAMSRGDNEFSSQRSQKDFPPEFPIDQSSPSTTTAQKEGAVSNSKGSALCSKSPVSDNKIPISTEGAALHSKGWEAIPKPKGHTGIDYSRWSGLGDDVSDDESDEDSEPQYRYRLRTIGLRAINH</sequence>
<evidence type="ECO:0000313" key="1">
    <source>
        <dbReference type="EMBL" id="KAJ7520157.1"/>
    </source>
</evidence>
<protein>
    <submittedName>
        <fullName evidence="1">Uncharacterized protein</fullName>
    </submittedName>
</protein>
<reference evidence="2" key="1">
    <citation type="journal article" date="2024" name="Proc. Natl. Acad. Sci. U.S.A.">
        <title>Extraordinary preservation of gene collinearity over three hundred million years revealed in homosporous lycophytes.</title>
        <authorList>
            <person name="Li C."/>
            <person name="Wickell D."/>
            <person name="Kuo L.Y."/>
            <person name="Chen X."/>
            <person name="Nie B."/>
            <person name="Liao X."/>
            <person name="Peng D."/>
            <person name="Ji J."/>
            <person name="Jenkins J."/>
            <person name="Williams M."/>
            <person name="Shu S."/>
            <person name="Plott C."/>
            <person name="Barry K."/>
            <person name="Rajasekar S."/>
            <person name="Grimwood J."/>
            <person name="Han X."/>
            <person name="Sun S."/>
            <person name="Hou Z."/>
            <person name="He W."/>
            <person name="Dai G."/>
            <person name="Sun C."/>
            <person name="Schmutz J."/>
            <person name="Leebens-Mack J.H."/>
            <person name="Li F.W."/>
            <person name="Wang L."/>
        </authorList>
    </citation>
    <scope>NUCLEOTIDE SEQUENCE [LARGE SCALE GENOMIC DNA]</scope>
    <source>
        <strain evidence="2">cv. PW_Plant_1</strain>
    </source>
</reference>
<gene>
    <name evidence="1" type="ORF">O6H91_20G069800</name>
</gene>
<comment type="caution">
    <text evidence="1">The sequence shown here is derived from an EMBL/GenBank/DDBJ whole genome shotgun (WGS) entry which is preliminary data.</text>
</comment>
<name>A0ACC2ASJ9_DIPCM</name>
<proteinExistence type="predicted"/>
<organism evidence="1 2">
    <name type="scientific">Diphasiastrum complanatum</name>
    <name type="common">Issler's clubmoss</name>
    <name type="synonym">Lycopodium complanatum</name>
    <dbReference type="NCBI Taxonomy" id="34168"/>
    <lineage>
        <taxon>Eukaryota</taxon>
        <taxon>Viridiplantae</taxon>
        <taxon>Streptophyta</taxon>
        <taxon>Embryophyta</taxon>
        <taxon>Tracheophyta</taxon>
        <taxon>Lycopodiopsida</taxon>
        <taxon>Lycopodiales</taxon>
        <taxon>Lycopodiaceae</taxon>
        <taxon>Lycopodioideae</taxon>
        <taxon>Diphasiastrum</taxon>
    </lineage>
</organism>
<dbReference type="EMBL" id="CM055111">
    <property type="protein sequence ID" value="KAJ7520157.1"/>
    <property type="molecule type" value="Genomic_DNA"/>
</dbReference>
<accession>A0ACC2ASJ9</accession>
<keyword evidence="2" id="KW-1185">Reference proteome</keyword>